<dbReference type="Pfam" id="PF03976">
    <property type="entry name" value="PPK2"/>
    <property type="match status" value="1"/>
</dbReference>
<gene>
    <name evidence="2" type="ORF">UFOPK2958_00177</name>
</gene>
<sequence length="260" mass="29651">MHMDLRTIDEYPSLGEEVAELRLDAAQHRLAHLRLFTAGVLPDSQVGPGIIVVFEGFDAAGKGGAIRRLANALDPRHIDVVPIGPPTPEELAHHFLWRFQSHLPARGAMTVFDRSWYGRVLVERVDGLIDGDTVQRSLREITEFETALAASDTIIVKFWMHISDDEQLRRFEERRDSPLKQWKLTEADWHNRKKRDQYIEAANEMLTPTDAPSTPWHVVLANSKRYARVQVLELLNHEIEAGLNRRGITPPKSRGEDYLA</sequence>
<reference evidence="2" key="1">
    <citation type="submission" date="2020-05" db="EMBL/GenBank/DDBJ databases">
        <authorList>
            <person name="Chiriac C."/>
            <person name="Salcher M."/>
            <person name="Ghai R."/>
            <person name="Kavagutti S V."/>
        </authorList>
    </citation>
    <scope>NUCLEOTIDE SEQUENCE</scope>
</reference>
<protein>
    <submittedName>
        <fullName evidence="2">Unannotated protein</fullName>
    </submittedName>
</protein>
<dbReference type="InterPro" id="IPR022488">
    <property type="entry name" value="PPK2-related"/>
</dbReference>
<evidence type="ECO:0000259" key="1">
    <source>
        <dbReference type="Pfam" id="PF03976"/>
    </source>
</evidence>
<dbReference type="EMBL" id="CAFAAB010000010">
    <property type="protein sequence ID" value="CAB4775650.1"/>
    <property type="molecule type" value="Genomic_DNA"/>
</dbReference>
<accession>A0A6J6VU63</accession>
<dbReference type="InterPro" id="IPR027417">
    <property type="entry name" value="P-loop_NTPase"/>
</dbReference>
<dbReference type="SUPFAM" id="SSF52540">
    <property type="entry name" value="P-loop containing nucleoside triphosphate hydrolases"/>
    <property type="match status" value="1"/>
</dbReference>
<dbReference type="Gene3D" id="3.40.50.300">
    <property type="entry name" value="P-loop containing nucleotide triphosphate hydrolases"/>
    <property type="match status" value="1"/>
</dbReference>
<proteinExistence type="predicted"/>
<evidence type="ECO:0000313" key="2">
    <source>
        <dbReference type="EMBL" id="CAB4775650.1"/>
    </source>
</evidence>
<organism evidence="2">
    <name type="scientific">freshwater metagenome</name>
    <dbReference type="NCBI Taxonomy" id="449393"/>
    <lineage>
        <taxon>unclassified sequences</taxon>
        <taxon>metagenomes</taxon>
        <taxon>ecological metagenomes</taxon>
    </lineage>
</organism>
<dbReference type="AlphaFoldDB" id="A0A6J6VU63"/>
<dbReference type="PANTHER" id="PTHR34383">
    <property type="entry name" value="POLYPHOSPHATE:AMP PHOSPHOTRANSFERASE-RELATED"/>
    <property type="match status" value="1"/>
</dbReference>
<name>A0A6J6VU63_9ZZZZ</name>
<feature type="domain" description="Polyphosphate kinase-2-related" evidence="1">
    <location>
        <begin position="47"/>
        <end position="241"/>
    </location>
</feature>
<dbReference type="PANTHER" id="PTHR34383:SF3">
    <property type="entry name" value="POLYPHOSPHATE:AMP PHOSPHOTRANSFERASE"/>
    <property type="match status" value="1"/>
</dbReference>